<protein>
    <recommendedName>
        <fullName evidence="4">Tetratricopeptide repeat protein</fullName>
    </recommendedName>
</protein>
<evidence type="ECO:0000313" key="3">
    <source>
        <dbReference type="Proteomes" id="UP000586093"/>
    </source>
</evidence>
<dbReference type="RefSeq" id="WP_182661977.1">
    <property type="nucleotide sequence ID" value="NZ_JACIVI010000001.1"/>
</dbReference>
<keyword evidence="1" id="KW-1133">Transmembrane helix</keyword>
<organism evidence="2 3">
    <name type="scientific">Aquariibacter albus</name>
    <dbReference type="NCBI Taxonomy" id="2759899"/>
    <lineage>
        <taxon>Bacteria</taxon>
        <taxon>Pseudomonadati</taxon>
        <taxon>Pseudomonadota</taxon>
        <taxon>Betaproteobacteria</taxon>
        <taxon>Burkholderiales</taxon>
        <taxon>Sphaerotilaceae</taxon>
        <taxon>Aquariibacter</taxon>
    </lineage>
</organism>
<keyword evidence="3" id="KW-1185">Reference proteome</keyword>
<keyword evidence="1" id="KW-0812">Transmembrane</keyword>
<name>A0A839HTM8_9BURK</name>
<dbReference type="EMBL" id="JACIVI010000001">
    <property type="protein sequence ID" value="MBB1161304.1"/>
    <property type="molecule type" value="Genomic_DNA"/>
</dbReference>
<evidence type="ECO:0008006" key="4">
    <source>
        <dbReference type="Google" id="ProtNLM"/>
    </source>
</evidence>
<comment type="caution">
    <text evidence="2">The sequence shown here is derived from an EMBL/GenBank/DDBJ whole genome shotgun (WGS) entry which is preliminary data.</text>
</comment>
<dbReference type="AlphaFoldDB" id="A0A839HTM8"/>
<feature type="transmembrane region" description="Helical" evidence="1">
    <location>
        <begin position="65"/>
        <end position="84"/>
    </location>
</feature>
<evidence type="ECO:0000313" key="2">
    <source>
        <dbReference type="EMBL" id="MBB1161304.1"/>
    </source>
</evidence>
<dbReference type="Proteomes" id="UP000586093">
    <property type="component" value="Unassembled WGS sequence"/>
</dbReference>
<evidence type="ECO:0000256" key="1">
    <source>
        <dbReference type="SAM" id="Phobius"/>
    </source>
</evidence>
<proteinExistence type="predicted"/>
<gene>
    <name evidence="2" type="ORF">H4F90_04830</name>
</gene>
<reference evidence="2 3" key="1">
    <citation type="submission" date="2020-08" db="EMBL/GenBank/DDBJ databases">
        <title>Aquariorum lacteus gen. nov., sp. nov., a new member of the family Comamonadaceae, isolated from freshwater aquarium.</title>
        <authorList>
            <person name="Chun S.-J."/>
        </authorList>
    </citation>
    <scope>NUCLEOTIDE SEQUENCE [LARGE SCALE GENOMIC DNA]</scope>
    <source>
        <strain evidence="2 3">SJAQ100</strain>
    </source>
</reference>
<sequence length="348" mass="37238">MNATYGDSQDRMPSKALFNQIRWIASGCASVLGDTVHAGPEPIRSAASAGTQIAAAVQSQSRPGMSLFVLVGLGLLVVLLGWRWRMRFLPDPGRTLHLPVSARQRTALPSTSHQASTRADVARARLSQSALEAPDTGPASYAALPGEAELLAGRLRTQPEPALGPVTPTSEGWDELLATDSLVDVEQQADFFLALGQDEAAKGLLAEALDAAPTPRLHLKLADILSRHGDREAWEALRLRTEARFNLAMPAWEAHTGPDRGLEAHPLALARLVAIWPNPLRAASTLGKSLRRPAAGRPDRQRFDLSAYRELMLLHAIACDVARQIAVTEVDIELPVGDESPSAPGSAG</sequence>
<keyword evidence="1" id="KW-0472">Membrane</keyword>
<accession>A0A839HTM8</accession>